<comment type="caution">
    <text evidence="2">The sequence shown here is derived from an EMBL/GenBank/DDBJ whole genome shotgun (WGS) entry which is preliminary data.</text>
</comment>
<proteinExistence type="predicted"/>
<dbReference type="EMBL" id="LXQA010127084">
    <property type="protein sequence ID" value="MCI21842.1"/>
    <property type="molecule type" value="Genomic_DNA"/>
</dbReference>
<accession>A0A392QD86</accession>
<feature type="non-terminal residue" evidence="2">
    <location>
        <position position="1"/>
    </location>
</feature>
<reference evidence="2 3" key="1">
    <citation type="journal article" date="2018" name="Front. Plant Sci.">
        <title>Red Clover (Trifolium pratense) and Zigzag Clover (T. medium) - A Picture of Genomic Similarities and Differences.</title>
        <authorList>
            <person name="Dluhosova J."/>
            <person name="Istvanek J."/>
            <person name="Nedelnik J."/>
            <person name="Repkova J."/>
        </authorList>
    </citation>
    <scope>NUCLEOTIDE SEQUENCE [LARGE SCALE GENOMIC DNA]</scope>
    <source>
        <strain evidence="3">cv. 10/8</strain>
        <tissue evidence="2">Leaf</tissue>
    </source>
</reference>
<feature type="region of interest" description="Disordered" evidence="1">
    <location>
        <begin position="16"/>
        <end position="68"/>
    </location>
</feature>
<dbReference type="Proteomes" id="UP000265520">
    <property type="component" value="Unassembled WGS sequence"/>
</dbReference>
<keyword evidence="3" id="KW-1185">Reference proteome</keyword>
<evidence type="ECO:0000313" key="2">
    <source>
        <dbReference type="EMBL" id="MCI21842.1"/>
    </source>
</evidence>
<protein>
    <submittedName>
        <fullName evidence="2">Uncharacterized protein</fullName>
    </submittedName>
</protein>
<dbReference type="AlphaFoldDB" id="A0A392QD86"/>
<sequence length="117" mass="12490">GITNNGGDGGVVIYDDCGGGRVDDDGEKESFGRGVMREDESLRGGSGGVIRDDEGGGGGETHGVEEVEDDLCPVSLAQLARDITFYMQGSGFEPRTPHLFTLRVKFLATRLPDKKNR</sequence>
<organism evidence="2 3">
    <name type="scientific">Trifolium medium</name>
    <dbReference type="NCBI Taxonomy" id="97028"/>
    <lineage>
        <taxon>Eukaryota</taxon>
        <taxon>Viridiplantae</taxon>
        <taxon>Streptophyta</taxon>
        <taxon>Embryophyta</taxon>
        <taxon>Tracheophyta</taxon>
        <taxon>Spermatophyta</taxon>
        <taxon>Magnoliopsida</taxon>
        <taxon>eudicotyledons</taxon>
        <taxon>Gunneridae</taxon>
        <taxon>Pentapetalae</taxon>
        <taxon>rosids</taxon>
        <taxon>fabids</taxon>
        <taxon>Fabales</taxon>
        <taxon>Fabaceae</taxon>
        <taxon>Papilionoideae</taxon>
        <taxon>50 kb inversion clade</taxon>
        <taxon>NPAAA clade</taxon>
        <taxon>Hologalegina</taxon>
        <taxon>IRL clade</taxon>
        <taxon>Trifolieae</taxon>
        <taxon>Trifolium</taxon>
    </lineage>
</organism>
<evidence type="ECO:0000313" key="3">
    <source>
        <dbReference type="Proteomes" id="UP000265520"/>
    </source>
</evidence>
<evidence type="ECO:0000256" key="1">
    <source>
        <dbReference type="SAM" id="MobiDB-lite"/>
    </source>
</evidence>
<feature type="compositionally biased region" description="Basic and acidic residues" evidence="1">
    <location>
        <begin position="28"/>
        <end position="42"/>
    </location>
</feature>
<name>A0A392QD86_9FABA</name>